<dbReference type="AlphaFoldDB" id="A0A645H9T4"/>
<sequence>MVSALERLIVADERAVGVQLVQARQRVIAACGVRGAELAFDFTVQLVALEVDHAAAIEHHAVQVA</sequence>
<gene>
    <name evidence="1" type="ORF">SDC9_183257</name>
</gene>
<proteinExistence type="predicted"/>
<comment type="caution">
    <text evidence="1">The sequence shown here is derived from an EMBL/GenBank/DDBJ whole genome shotgun (WGS) entry which is preliminary data.</text>
</comment>
<dbReference type="EMBL" id="VSSQ01089557">
    <property type="protein sequence ID" value="MPN35758.1"/>
    <property type="molecule type" value="Genomic_DNA"/>
</dbReference>
<reference evidence="1" key="1">
    <citation type="submission" date="2019-08" db="EMBL/GenBank/DDBJ databases">
        <authorList>
            <person name="Kucharzyk K."/>
            <person name="Murdoch R.W."/>
            <person name="Higgins S."/>
            <person name="Loffler F."/>
        </authorList>
    </citation>
    <scope>NUCLEOTIDE SEQUENCE</scope>
</reference>
<accession>A0A645H9T4</accession>
<organism evidence="1">
    <name type="scientific">bioreactor metagenome</name>
    <dbReference type="NCBI Taxonomy" id="1076179"/>
    <lineage>
        <taxon>unclassified sequences</taxon>
        <taxon>metagenomes</taxon>
        <taxon>ecological metagenomes</taxon>
    </lineage>
</organism>
<name>A0A645H9T4_9ZZZZ</name>
<protein>
    <submittedName>
        <fullName evidence="1">Uncharacterized protein</fullName>
    </submittedName>
</protein>
<evidence type="ECO:0000313" key="1">
    <source>
        <dbReference type="EMBL" id="MPN35758.1"/>
    </source>
</evidence>